<evidence type="ECO:0000256" key="3">
    <source>
        <dbReference type="ARBA" id="ARBA00023163"/>
    </source>
</evidence>
<dbReference type="AlphaFoldDB" id="A0A1M7T503"/>
<evidence type="ECO:0000256" key="2">
    <source>
        <dbReference type="ARBA" id="ARBA00023125"/>
    </source>
</evidence>
<sequence length="321" mass="36303">MKAPGKAKSSRKSAKIEQPPEHPHEGGSSDLSGRTPLRPTGIRVMGDMPWGSHICLFYETKADLLDANAVYIKAGLESDEYCVWAISEPITEDEAWAVLRRDIPDLDKRAASGQFEILPGYDWYLKGDEFNSKKITSGWHEKLHFALDKGFEGLRISGNAFWIEHNRWSEFREYEQELDDSLEDRPMLVLCTYSLNASRAVDVLDVARAHQFTVARRRGQWEFSETPELKHAKREIKSLGDALLVLSRPFAGHESLTSRERTVLAQIVRGASSKEAAGWLKISPRTIDFHRANILQKLNAKNVADLVRIVVGNFERSRGSD</sequence>
<evidence type="ECO:0000256" key="4">
    <source>
        <dbReference type="SAM" id="MobiDB-lite"/>
    </source>
</evidence>
<dbReference type="InterPro" id="IPR016032">
    <property type="entry name" value="Sig_transdc_resp-reg_C-effctor"/>
</dbReference>
<feature type="domain" description="HTH luxR-type" evidence="5">
    <location>
        <begin position="249"/>
        <end position="314"/>
    </location>
</feature>
<dbReference type="Gene3D" id="1.10.10.10">
    <property type="entry name" value="Winged helix-like DNA-binding domain superfamily/Winged helix DNA-binding domain"/>
    <property type="match status" value="1"/>
</dbReference>
<dbReference type="PROSITE" id="PS50043">
    <property type="entry name" value="HTH_LUXR_2"/>
    <property type="match status" value="1"/>
</dbReference>
<dbReference type="RefSeq" id="WP_083587440.1">
    <property type="nucleotide sequence ID" value="NZ_LT670849.1"/>
</dbReference>
<keyword evidence="1" id="KW-0805">Transcription regulation</keyword>
<dbReference type="GO" id="GO:0003677">
    <property type="term" value="F:DNA binding"/>
    <property type="evidence" value="ECO:0007669"/>
    <property type="project" value="UniProtKB-KW"/>
</dbReference>
<proteinExistence type="predicted"/>
<dbReference type="Proteomes" id="UP000184096">
    <property type="component" value="Chromosome I"/>
</dbReference>
<dbReference type="PRINTS" id="PR00038">
    <property type="entry name" value="HTHLUXR"/>
</dbReference>
<protein>
    <submittedName>
        <fullName evidence="6">Regulatory protein, luxR family</fullName>
    </submittedName>
</protein>
<dbReference type="OrthoDB" id="9782655at2"/>
<gene>
    <name evidence="6" type="ORF">SAMN05444170_0794</name>
</gene>
<feature type="compositionally biased region" description="Basic and acidic residues" evidence="4">
    <location>
        <begin position="14"/>
        <end position="27"/>
    </location>
</feature>
<feature type="region of interest" description="Disordered" evidence="4">
    <location>
        <begin position="1"/>
        <end position="38"/>
    </location>
</feature>
<dbReference type="PANTHER" id="PTHR44688:SF16">
    <property type="entry name" value="DNA-BINDING TRANSCRIPTIONAL ACTIVATOR DEVR_DOSR"/>
    <property type="match status" value="1"/>
</dbReference>
<dbReference type="InterPro" id="IPR036388">
    <property type="entry name" value="WH-like_DNA-bd_sf"/>
</dbReference>
<dbReference type="SUPFAM" id="SSF46894">
    <property type="entry name" value="C-terminal effector domain of the bipartite response regulators"/>
    <property type="match status" value="1"/>
</dbReference>
<evidence type="ECO:0000259" key="5">
    <source>
        <dbReference type="PROSITE" id="PS50043"/>
    </source>
</evidence>
<dbReference type="PANTHER" id="PTHR44688">
    <property type="entry name" value="DNA-BINDING TRANSCRIPTIONAL ACTIVATOR DEVR_DOSR"/>
    <property type="match status" value="1"/>
</dbReference>
<keyword evidence="3" id="KW-0804">Transcription</keyword>
<dbReference type="SMART" id="SM00421">
    <property type="entry name" value="HTH_LUXR"/>
    <property type="match status" value="1"/>
</dbReference>
<reference evidence="7" key="1">
    <citation type="submission" date="2016-11" db="EMBL/GenBank/DDBJ databases">
        <authorList>
            <person name="Varghese N."/>
            <person name="Submissions S."/>
        </authorList>
    </citation>
    <scope>NUCLEOTIDE SEQUENCE [LARGE SCALE GENOMIC DNA]</scope>
    <source>
        <strain evidence="7">GAS401</strain>
    </source>
</reference>
<accession>A0A1M7T503</accession>
<dbReference type="Pfam" id="PF14417">
    <property type="entry name" value="MEDS"/>
    <property type="match status" value="1"/>
</dbReference>
<dbReference type="InterPro" id="IPR000792">
    <property type="entry name" value="Tscrpt_reg_LuxR_C"/>
</dbReference>
<dbReference type="EMBL" id="LT670849">
    <property type="protein sequence ID" value="SHN65813.1"/>
    <property type="molecule type" value="Genomic_DNA"/>
</dbReference>
<dbReference type="InterPro" id="IPR025847">
    <property type="entry name" value="MEDS_domain"/>
</dbReference>
<evidence type="ECO:0000313" key="7">
    <source>
        <dbReference type="Proteomes" id="UP000184096"/>
    </source>
</evidence>
<dbReference type="GO" id="GO:0006355">
    <property type="term" value="P:regulation of DNA-templated transcription"/>
    <property type="evidence" value="ECO:0007669"/>
    <property type="project" value="InterPro"/>
</dbReference>
<keyword evidence="2" id="KW-0238">DNA-binding</keyword>
<evidence type="ECO:0000313" key="6">
    <source>
        <dbReference type="EMBL" id="SHN65813.1"/>
    </source>
</evidence>
<evidence type="ECO:0000256" key="1">
    <source>
        <dbReference type="ARBA" id="ARBA00023015"/>
    </source>
</evidence>
<organism evidence="6 7">
    <name type="scientific">Bradyrhizobium erythrophlei</name>
    <dbReference type="NCBI Taxonomy" id="1437360"/>
    <lineage>
        <taxon>Bacteria</taxon>
        <taxon>Pseudomonadati</taxon>
        <taxon>Pseudomonadota</taxon>
        <taxon>Alphaproteobacteria</taxon>
        <taxon>Hyphomicrobiales</taxon>
        <taxon>Nitrobacteraceae</taxon>
        <taxon>Bradyrhizobium</taxon>
    </lineage>
</organism>
<keyword evidence="7" id="KW-1185">Reference proteome</keyword>
<dbReference type="Pfam" id="PF00196">
    <property type="entry name" value="GerE"/>
    <property type="match status" value="1"/>
</dbReference>
<dbReference type="CDD" id="cd06170">
    <property type="entry name" value="LuxR_C_like"/>
    <property type="match status" value="1"/>
</dbReference>
<name>A0A1M7T503_9BRAD</name>